<dbReference type="WBParaSite" id="JU765_v2.g12181.t1">
    <property type="protein sequence ID" value="JU765_v2.g12181.t1"/>
    <property type="gene ID" value="JU765_v2.g12181"/>
</dbReference>
<evidence type="ECO:0000313" key="2">
    <source>
        <dbReference type="WBParaSite" id="JU765_v2.g12181.t1"/>
    </source>
</evidence>
<accession>A0AC34Q285</accession>
<organism evidence="1 2">
    <name type="scientific">Panagrolaimus sp. JU765</name>
    <dbReference type="NCBI Taxonomy" id="591449"/>
    <lineage>
        <taxon>Eukaryota</taxon>
        <taxon>Metazoa</taxon>
        <taxon>Ecdysozoa</taxon>
        <taxon>Nematoda</taxon>
        <taxon>Chromadorea</taxon>
        <taxon>Rhabditida</taxon>
        <taxon>Tylenchina</taxon>
        <taxon>Panagrolaimomorpha</taxon>
        <taxon>Panagrolaimoidea</taxon>
        <taxon>Panagrolaimidae</taxon>
        <taxon>Panagrolaimus</taxon>
    </lineage>
</organism>
<dbReference type="Proteomes" id="UP000887576">
    <property type="component" value="Unplaced"/>
</dbReference>
<name>A0AC34Q285_9BILA</name>
<sequence>MDTTSPEKHPLNLNSTDFDPEAYVNALVHKKGLDELVAIEEDMVQNVRRLDSEMQQLVYENYSKFLSATTTVRSMQDEFNQMCNSLTAVSSKMDNVVQLNNSLCDIFVRHRANVKKLNDASKTVKGLQFIVKLPQKLQVFIDQKDFRKAVSSYSSVKHKLVLYKTVPSMAGIYNDTMELVSQIEEKLQEKLPSRLISSDDLVEAVQLLQELGVPVQELEDKMVDIWKSQISTDLETLKSDSFNDILEFAENGCCNFLTTLSIAVNLYPQLFVHGNSRLFNRMIDRFLDDFEETVHYRFSKETNCRDCAIYVRALDRVFRKVSACIRLINWKDYTEMANNIVVNAANNQIECGRKNIINVVKTAVNEILAEKRENLNVVDDVPQVVHKLEQAYLVSVKTTLASLLLFTANDITFSSIDQSCFFAQFSINVYEKIVVGSILDLSDFGQQMIIQANEMSGPSGQGYFAYAQFLHLTQKKHISYLMDLCQEQFQLTKRTSELTSRKSVIDHLDSISKLVLKAYADYSGSEMARLCEKYLENCDWQKSEPPKIIPNEIHHILKYVKGLSVTTSIFLNDSPRKDNSSDGRNATPLHGPSSNFDTGSISSVFERMWADRIEYNAVVEFNQTSVMIGIVKNGFRQLIEGTRFITFTVHGLQQIQVDCLFLKHKLWDYVPDEHLLNCMYDDLISSVINQCEDPRLLDPTTARKICENNDK</sequence>
<reference evidence="2" key="1">
    <citation type="submission" date="2022-11" db="UniProtKB">
        <authorList>
            <consortium name="WormBaseParasite"/>
        </authorList>
    </citation>
    <scope>IDENTIFICATION</scope>
</reference>
<protein>
    <submittedName>
        <fullName evidence="2">Vacuolar protein sorting-associated protein 51 homolog</fullName>
    </submittedName>
</protein>
<proteinExistence type="predicted"/>
<evidence type="ECO:0000313" key="1">
    <source>
        <dbReference type="Proteomes" id="UP000887576"/>
    </source>
</evidence>